<dbReference type="InterPro" id="IPR011042">
    <property type="entry name" value="6-blade_b-propeller_TolB-like"/>
</dbReference>
<sequence>MSEAIAAEEVKVDVLGRVAGFSNPESSEMLPDGETIVVSNAAISIGLEDFRGGGGIVYRVGDSYTSLLRYTESGLELVRERVIEGLTGTLGTDNQTVATNTYPLGTVFAASGGNPMTVDGKTVLTSGPQVRPQALAYDPIAGVVLPPVPLWEGTELAKRFNAFEQPNGLAVGLDGDLYVTDIPNSNPDGALPSPVPAAVYRFPHESLDALAAGEAGAADGVERIVMEGWVNGVTVSPVDGSVWVVSCSAHCPVGGGAYRLTPEDFASGVLPEPQHRDLGGAPGGFLDGVTVTRRGSVVVSNPATAEIFVMPADGGRLSLKFDGVADLGSPADINVCYPKARGGEPALLVPDVSPRGGTNTVSLLDLSGY</sequence>
<organism evidence="1 2">
    <name type="scientific">Rhodococcus opacus</name>
    <name type="common">Nocardia opaca</name>
    <dbReference type="NCBI Taxonomy" id="37919"/>
    <lineage>
        <taxon>Bacteria</taxon>
        <taxon>Bacillati</taxon>
        <taxon>Actinomycetota</taxon>
        <taxon>Actinomycetes</taxon>
        <taxon>Mycobacteriales</taxon>
        <taxon>Nocardiaceae</taxon>
        <taxon>Rhodococcus</taxon>
    </lineage>
</organism>
<accession>A0A2S8J4L3</accession>
<dbReference type="AlphaFoldDB" id="A0A2S8J4L3"/>
<protein>
    <recommendedName>
        <fullName evidence="3">ScyD/ScyE family protein</fullName>
    </recommendedName>
</protein>
<gene>
    <name evidence="1" type="ORF">C5613_24840</name>
</gene>
<proteinExistence type="predicted"/>
<dbReference type="RefSeq" id="WP_105418409.1">
    <property type="nucleotide sequence ID" value="NZ_PUIO01000033.1"/>
</dbReference>
<reference evidence="2" key="1">
    <citation type="submission" date="2018-02" db="EMBL/GenBank/DDBJ databases">
        <title>Draft genome sequencing of Rhodococcus opacus KU647198.</title>
        <authorList>
            <person name="Zheng B.-X."/>
        </authorList>
    </citation>
    <scope>NUCLEOTIDE SEQUENCE [LARGE SCALE GENOMIC DNA]</scope>
    <source>
        <strain evidence="2">04-OD7</strain>
    </source>
</reference>
<comment type="caution">
    <text evidence="1">The sequence shown here is derived from an EMBL/GenBank/DDBJ whole genome shotgun (WGS) entry which is preliminary data.</text>
</comment>
<dbReference type="Proteomes" id="UP000239290">
    <property type="component" value="Unassembled WGS sequence"/>
</dbReference>
<dbReference type="EMBL" id="PUIO01000033">
    <property type="protein sequence ID" value="PQP21968.1"/>
    <property type="molecule type" value="Genomic_DNA"/>
</dbReference>
<dbReference type="SUPFAM" id="SSF63825">
    <property type="entry name" value="YWTD domain"/>
    <property type="match status" value="1"/>
</dbReference>
<dbReference type="Gene3D" id="2.120.10.30">
    <property type="entry name" value="TolB, C-terminal domain"/>
    <property type="match status" value="1"/>
</dbReference>
<evidence type="ECO:0008006" key="3">
    <source>
        <dbReference type="Google" id="ProtNLM"/>
    </source>
</evidence>
<evidence type="ECO:0000313" key="1">
    <source>
        <dbReference type="EMBL" id="PQP21968.1"/>
    </source>
</evidence>
<name>A0A2S8J4L3_RHOOP</name>
<evidence type="ECO:0000313" key="2">
    <source>
        <dbReference type="Proteomes" id="UP000239290"/>
    </source>
</evidence>